<keyword evidence="5" id="KW-0964">Secreted</keyword>
<evidence type="ECO:0000256" key="9">
    <source>
        <dbReference type="ARBA" id="ARBA00093407"/>
    </source>
</evidence>
<dbReference type="InterPro" id="IPR003625">
    <property type="entry name" value="PTH"/>
</dbReference>
<dbReference type="InterPro" id="IPR001415">
    <property type="entry name" value="PTH/PTH-rel"/>
</dbReference>
<dbReference type="GO" id="GO:0005179">
    <property type="term" value="F:hormone activity"/>
    <property type="evidence" value="ECO:0007669"/>
    <property type="project" value="UniProtKB-KW"/>
</dbReference>
<evidence type="ECO:0000256" key="4">
    <source>
        <dbReference type="ARBA" id="ARBA00022135"/>
    </source>
</evidence>
<organism evidence="11 12">
    <name type="scientific">Triplophysa rosa</name>
    <name type="common">Cave loach</name>
    <dbReference type="NCBI Taxonomy" id="992332"/>
    <lineage>
        <taxon>Eukaryota</taxon>
        <taxon>Metazoa</taxon>
        <taxon>Chordata</taxon>
        <taxon>Craniata</taxon>
        <taxon>Vertebrata</taxon>
        <taxon>Euteleostomi</taxon>
        <taxon>Actinopterygii</taxon>
        <taxon>Neopterygii</taxon>
        <taxon>Teleostei</taxon>
        <taxon>Ostariophysi</taxon>
        <taxon>Cypriniformes</taxon>
        <taxon>Nemacheilidae</taxon>
        <taxon>Triplophysa</taxon>
    </lineage>
</organism>
<proteinExistence type="inferred from homology"/>
<reference evidence="11" key="1">
    <citation type="submission" date="2021-02" db="EMBL/GenBank/DDBJ databases">
        <title>Comparative genomics reveals that relaxation of natural selection precedes convergent phenotypic evolution of cavefish.</title>
        <authorList>
            <person name="Peng Z."/>
        </authorList>
    </citation>
    <scope>NUCLEOTIDE SEQUENCE</scope>
    <source>
        <tissue evidence="11">Muscle</tissue>
    </source>
</reference>
<gene>
    <name evidence="11" type="ORF">IRJ41_022318</name>
</gene>
<keyword evidence="10" id="KW-0812">Transmembrane</keyword>
<sequence>MVLVNLGLVEKIAVFFSICLLLYFTNAESKPLSKRAINEVQLMHNVGVHKHVELRQDWLLMKLREIHTASVKNAEKMDPERTRLPPEIFPMLKDLSSRETGDIIHVLEKLIAP</sequence>
<keyword evidence="10" id="KW-0472">Membrane</keyword>
<dbReference type="PANTHER" id="PTHR10541">
    <property type="entry name" value="PARATHYROID HORMONE"/>
    <property type="match status" value="1"/>
</dbReference>
<comment type="subcellular location">
    <subcellularLocation>
        <location evidence="1">Secreted</location>
    </subcellularLocation>
</comment>
<keyword evidence="10" id="KW-1133">Transmembrane helix</keyword>
<dbReference type="Proteomes" id="UP001059041">
    <property type="component" value="Linkage Group LG3"/>
</dbReference>
<evidence type="ECO:0000256" key="3">
    <source>
        <dbReference type="ARBA" id="ARBA00011605"/>
    </source>
</evidence>
<protein>
    <recommendedName>
        <fullName evidence="4">Parathyroid hormone</fullName>
    </recommendedName>
</protein>
<keyword evidence="7" id="KW-0372">Hormone</keyword>
<evidence type="ECO:0000256" key="5">
    <source>
        <dbReference type="ARBA" id="ARBA00022525"/>
    </source>
</evidence>
<name>A0A9W7X1E2_TRIRA</name>
<evidence type="ECO:0000256" key="2">
    <source>
        <dbReference type="ARBA" id="ARBA00006307"/>
    </source>
</evidence>
<dbReference type="AlphaFoldDB" id="A0A9W7X1E2"/>
<comment type="subunit">
    <text evidence="3">Interacts with PTH1R (via N-terminal extracellular domain).</text>
</comment>
<evidence type="ECO:0000256" key="10">
    <source>
        <dbReference type="SAM" id="Phobius"/>
    </source>
</evidence>
<evidence type="ECO:0000313" key="11">
    <source>
        <dbReference type="EMBL" id="KAI7812044.1"/>
    </source>
</evidence>
<accession>A0A9W7X1E2</accession>
<evidence type="ECO:0000256" key="7">
    <source>
        <dbReference type="ARBA" id="ARBA00022702"/>
    </source>
</evidence>
<comment type="caution">
    <text evidence="11">The sequence shown here is derived from an EMBL/GenBank/DDBJ whole genome shotgun (WGS) entry which is preliminary data.</text>
</comment>
<evidence type="ECO:0000256" key="1">
    <source>
        <dbReference type="ARBA" id="ARBA00004613"/>
    </source>
</evidence>
<comment type="similarity">
    <text evidence="2">Belongs to the parathyroid hormone family.</text>
</comment>
<comment type="function">
    <text evidence="9">Parathyroid hormone elevates calcium level by dissolving the salts in bone and preventing their renal excretion. Acts by binding to its receptor, PTH1R, activating G protein-coupled receptor signaling. Stimulates [1-14C]-2-deoxy-D-glucose (2DG) transport and glycogen synthesis in osteoblastic cells.</text>
</comment>
<dbReference type="EMBL" id="JAFHDT010000003">
    <property type="protein sequence ID" value="KAI7812044.1"/>
    <property type="molecule type" value="Genomic_DNA"/>
</dbReference>
<dbReference type="GO" id="GO:0005576">
    <property type="term" value="C:extracellular region"/>
    <property type="evidence" value="ECO:0007669"/>
    <property type="project" value="UniProtKB-SubCell"/>
</dbReference>
<dbReference type="PANTHER" id="PTHR10541:SF2">
    <property type="entry name" value="PARATHYROID HORMONE"/>
    <property type="match status" value="1"/>
</dbReference>
<keyword evidence="12" id="KW-1185">Reference proteome</keyword>
<evidence type="ECO:0000256" key="6">
    <source>
        <dbReference type="ARBA" id="ARBA00022685"/>
    </source>
</evidence>
<keyword evidence="6" id="KW-0165">Cleavage on pair of basic residues</keyword>
<evidence type="ECO:0000313" key="12">
    <source>
        <dbReference type="Proteomes" id="UP001059041"/>
    </source>
</evidence>
<keyword evidence="8" id="KW-0732">Signal</keyword>
<evidence type="ECO:0000256" key="8">
    <source>
        <dbReference type="ARBA" id="ARBA00022729"/>
    </source>
</evidence>
<dbReference type="SMART" id="SM00087">
    <property type="entry name" value="PTH"/>
    <property type="match status" value="1"/>
</dbReference>
<dbReference type="GO" id="GO:0006874">
    <property type="term" value="P:intracellular calcium ion homeostasis"/>
    <property type="evidence" value="ECO:0007669"/>
    <property type="project" value="InterPro"/>
</dbReference>
<feature type="transmembrane region" description="Helical" evidence="10">
    <location>
        <begin position="6"/>
        <end position="25"/>
    </location>
</feature>